<gene>
    <name evidence="2" type="ORF">CYMTET_31967</name>
</gene>
<proteinExistence type="predicted"/>
<reference evidence="2 3" key="1">
    <citation type="journal article" date="2015" name="Genome Biol. Evol.">
        <title>Comparative Genomics of a Bacterivorous Green Alga Reveals Evolutionary Causalities and Consequences of Phago-Mixotrophic Mode of Nutrition.</title>
        <authorList>
            <person name="Burns J.A."/>
            <person name="Paasch A."/>
            <person name="Narechania A."/>
            <person name="Kim E."/>
        </authorList>
    </citation>
    <scope>NUCLEOTIDE SEQUENCE [LARGE SCALE GENOMIC DNA]</scope>
    <source>
        <strain evidence="2 3">PLY_AMNH</strain>
    </source>
</reference>
<name>A0AAE0FFT3_9CHLO</name>
<feature type="region of interest" description="Disordered" evidence="1">
    <location>
        <begin position="437"/>
        <end position="492"/>
    </location>
</feature>
<evidence type="ECO:0000313" key="3">
    <source>
        <dbReference type="Proteomes" id="UP001190700"/>
    </source>
</evidence>
<feature type="compositionally biased region" description="Basic and acidic residues" evidence="1">
    <location>
        <begin position="445"/>
        <end position="459"/>
    </location>
</feature>
<accession>A0AAE0FFT3</accession>
<dbReference type="AlphaFoldDB" id="A0AAE0FFT3"/>
<comment type="caution">
    <text evidence="2">The sequence shown here is derived from an EMBL/GenBank/DDBJ whole genome shotgun (WGS) entry which is preliminary data.</text>
</comment>
<keyword evidence="3" id="KW-1185">Reference proteome</keyword>
<evidence type="ECO:0000313" key="2">
    <source>
        <dbReference type="EMBL" id="KAK3259016.1"/>
    </source>
</evidence>
<sequence>MWDVWDVPDARHVLESLQDITVGTTVTKSDWDSARFEILAGFAAIAEQLKRVLEAVLEETRKLVGLGLLEEAAGAGPSPEFRVAAEWPLSNGRWTTTRADAKKRMKSVRAWGATMLAGWVATPAVAGGSGAPEPAGAGLGPPSGTVTLTHVQLMALMDAAVARVTGGGIGAPAGGSSASGVERQYQTALEKSQGKRDGWLIEHSKQVRAKVLAEGAKLREVLLRFRSEHAWTRPGQALETHDFPEMVWARPLLEEETCDIDELPAGSEASVEDWHVLEESKVAVAPPAAAKRAHSEPLAAAGGVSSALALTPARRDDLAQAAAGLRTVTEEQLQQALNGTLTPETIPKSAVGDGEQEEQVFDVARVGARKVQSDRQHRLMVYFKEWFQLQALEYGVASLIKFYEFLIFQMEEDSSVTFERRSYTKLFEDYVREQQLRPARTPRPLMDDRNPHGGKDKNGKNGKNTPINPRIGNEPVAGEGHEPKDGEEEDDDVMSVAHEFEFNEGGGNYIEIERGGGNTDDILRGGDWWRLVSTSFVPVWDVTGQALRGEPAPGWTAAMSTFAVAPAPVSESDPETWSVLEGASQRLRRSKRWPAIREQLLKPRRSGWRRRAPWSTSERGAACGTGWPSRPVEMDEPFHVPNYGGDEHMEAMEREIEKELLEARIFPADDKLGLGLPIGGSGTAAISLDRVDFVVRTAKEGLLIARGDGARGAVRVTLPVLEDLATIEEGRTVVIRIDNQCALRQDIRLRPVYITTKDNKLADLLSRMQLQQFHMEHRAFMRASVWRQDRDDWMLSPTERQSLDMEFGKFTRDSWVAPSRENAFCAVSWSGEEDARVQRFDGHQAWGNLPFSIMHDIIVNFLRCKKRQHMGTSGTFLVVGKKVQMVPPTHAGLVRGIKRLAEAARRQPEAYAGHSLRRGGATAKRLEVHTMYIKTQGDRRSDCCERYCELEPEQRLILPGAMAAAAAALK</sequence>
<dbReference type="Proteomes" id="UP001190700">
    <property type="component" value="Unassembled WGS sequence"/>
</dbReference>
<feature type="region of interest" description="Disordered" evidence="1">
    <location>
        <begin position="611"/>
        <end position="633"/>
    </location>
</feature>
<evidence type="ECO:0000256" key="1">
    <source>
        <dbReference type="SAM" id="MobiDB-lite"/>
    </source>
</evidence>
<organism evidence="2 3">
    <name type="scientific">Cymbomonas tetramitiformis</name>
    <dbReference type="NCBI Taxonomy" id="36881"/>
    <lineage>
        <taxon>Eukaryota</taxon>
        <taxon>Viridiplantae</taxon>
        <taxon>Chlorophyta</taxon>
        <taxon>Pyramimonadophyceae</taxon>
        <taxon>Pyramimonadales</taxon>
        <taxon>Pyramimonadaceae</taxon>
        <taxon>Cymbomonas</taxon>
    </lineage>
</organism>
<protein>
    <submittedName>
        <fullName evidence="2">Uncharacterized protein</fullName>
    </submittedName>
</protein>
<dbReference type="EMBL" id="LGRX02019070">
    <property type="protein sequence ID" value="KAK3259016.1"/>
    <property type="molecule type" value="Genomic_DNA"/>
</dbReference>